<dbReference type="InParanoid" id="J8ZU35"/>
<proteinExistence type="predicted"/>
<dbReference type="Proteomes" id="UP000003163">
    <property type="component" value="Unassembled WGS sequence"/>
</dbReference>
<dbReference type="EMBL" id="AFBI03000044">
    <property type="protein sequence ID" value="EJW03168.1"/>
    <property type="molecule type" value="Genomic_DNA"/>
</dbReference>
<dbReference type="VEuPathDB" id="MicrosporidiaDB:EDEG_02473"/>
<sequence>MHVSSMIKLLELYNCYIFKCIRIILIFFTSFNCTKSYCFFFYCSLTYHKVVGKFLKFILSFIFHKTCNIQFKYF</sequence>
<reference evidence="1 2" key="1">
    <citation type="submission" date="2011-08" db="EMBL/GenBank/DDBJ databases">
        <authorList>
            <person name="Liu Z.J."/>
            <person name="Shi F.L."/>
            <person name="Lu J.Q."/>
            <person name="Li M."/>
            <person name="Wang Z.L."/>
        </authorList>
    </citation>
    <scope>NUCLEOTIDE SEQUENCE [LARGE SCALE GENOMIC DNA]</scope>
    <source>
        <strain evidence="1 2">USNM 41457</strain>
    </source>
</reference>
<name>J8ZU35_EDHAE</name>
<evidence type="ECO:0000313" key="1">
    <source>
        <dbReference type="EMBL" id="EJW03168.1"/>
    </source>
</evidence>
<accession>J8ZU35</accession>
<organism evidence="1 2">
    <name type="scientific">Edhazardia aedis (strain USNM 41457)</name>
    <name type="common">Microsporidian parasite</name>
    <dbReference type="NCBI Taxonomy" id="1003232"/>
    <lineage>
        <taxon>Eukaryota</taxon>
        <taxon>Fungi</taxon>
        <taxon>Fungi incertae sedis</taxon>
        <taxon>Microsporidia</taxon>
        <taxon>Edhazardia</taxon>
    </lineage>
</organism>
<gene>
    <name evidence="1" type="ORF">EDEG_02473</name>
</gene>
<keyword evidence="2" id="KW-1185">Reference proteome</keyword>
<reference evidence="2" key="2">
    <citation type="submission" date="2015-07" db="EMBL/GenBank/DDBJ databases">
        <title>Contrasting host-pathogen interactions and genome evolution in two generalist and specialist microsporidian pathogens of mosquitoes.</title>
        <authorList>
            <consortium name="The Broad Institute Genomics Platform"/>
            <consortium name="The Broad Institute Genome Sequencing Center for Infectious Disease"/>
            <person name="Cuomo C.A."/>
            <person name="Sanscrainte N.D."/>
            <person name="Goldberg J.M."/>
            <person name="Heiman D."/>
            <person name="Young S."/>
            <person name="Zeng Q."/>
            <person name="Becnel J.J."/>
            <person name="Birren B.W."/>
        </authorList>
    </citation>
    <scope>NUCLEOTIDE SEQUENCE [LARGE SCALE GENOMIC DNA]</scope>
    <source>
        <strain evidence="2">USNM 41457</strain>
    </source>
</reference>
<comment type="caution">
    <text evidence="1">The sequence shown here is derived from an EMBL/GenBank/DDBJ whole genome shotgun (WGS) entry which is preliminary data.</text>
</comment>
<dbReference type="HOGENOM" id="CLU_2687817_0_0_1"/>
<evidence type="ECO:0000313" key="2">
    <source>
        <dbReference type="Proteomes" id="UP000003163"/>
    </source>
</evidence>
<protein>
    <submittedName>
        <fullName evidence="1">Uncharacterized protein</fullName>
    </submittedName>
</protein>
<dbReference type="AlphaFoldDB" id="J8ZU35"/>